<dbReference type="EMBL" id="QFVR01000003">
    <property type="protein sequence ID" value="PWI26435.1"/>
    <property type="molecule type" value="Genomic_DNA"/>
</dbReference>
<sequence>MIIKKTAILSVLSATMVLGSISMPTSSTEAEAKSVYSNCKVFNEKYPSGVKKSAATKNKVVKRNGKVEYRASSAKVSASIYKKAMQQNADLDRDKDNIACEK</sequence>
<reference evidence="2 3" key="1">
    <citation type="submission" date="2018-05" db="EMBL/GenBank/DDBJ databases">
        <title>Kurthia sibirica genome sequence.</title>
        <authorList>
            <person name="Maclea K.S."/>
            <person name="Goen A.E."/>
        </authorList>
    </citation>
    <scope>NUCLEOTIDE SEQUENCE [LARGE SCALE GENOMIC DNA]</scope>
    <source>
        <strain evidence="2 3">ATCC 49154</strain>
    </source>
</reference>
<dbReference type="RefSeq" id="WP_109305039.1">
    <property type="nucleotide sequence ID" value="NZ_BJUF01000003.1"/>
</dbReference>
<protein>
    <submittedName>
        <fullName evidence="2">Calcium-binding protein</fullName>
    </submittedName>
</protein>
<keyword evidence="3" id="KW-1185">Reference proteome</keyword>
<dbReference type="AlphaFoldDB" id="A0A2U3APQ1"/>
<dbReference type="Pfam" id="PF05901">
    <property type="entry name" value="Excalibur"/>
    <property type="match status" value="1"/>
</dbReference>
<comment type="caution">
    <text evidence="2">The sequence shown here is derived from an EMBL/GenBank/DDBJ whole genome shotgun (WGS) entry which is preliminary data.</text>
</comment>
<dbReference type="OrthoDB" id="2735480at2"/>
<feature type="domain" description="Excalibur calcium-binding" evidence="1">
    <location>
        <begin position="35"/>
        <end position="101"/>
    </location>
</feature>
<gene>
    <name evidence="2" type="ORF">DEX24_03635</name>
</gene>
<evidence type="ECO:0000313" key="3">
    <source>
        <dbReference type="Proteomes" id="UP000245938"/>
    </source>
</evidence>
<dbReference type="SMART" id="SM00894">
    <property type="entry name" value="Excalibur"/>
    <property type="match status" value="1"/>
</dbReference>
<accession>A0A2U3APQ1</accession>
<dbReference type="Proteomes" id="UP000245938">
    <property type="component" value="Unassembled WGS sequence"/>
</dbReference>
<dbReference type="InterPro" id="IPR008613">
    <property type="entry name" value="Excalibur_Ca-bd_domain"/>
</dbReference>
<evidence type="ECO:0000259" key="1">
    <source>
        <dbReference type="SMART" id="SM00894"/>
    </source>
</evidence>
<evidence type="ECO:0000313" key="2">
    <source>
        <dbReference type="EMBL" id="PWI26435.1"/>
    </source>
</evidence>
<name>A0A2U3APQ1_9BACL</name>
<proteinExistence type="predicted"/>
<organism evidence="2 3">
    <name type="scientific">Kurthia sibirica</name>
    <dbReference type="NCBI Taxonomy" id="202750"/>
    <lineage>
        <taxon>Bacteria</taxon>
        <taxon>Bacillati</taxon>
        <taxon>Bacillota</taxon>
        <taxon>Bacilli</taxon>
        <taxon>Bacillales</taxon>
        <taxon>Caryophanaceae</taxon>
        <taxon>Kurthia</taxon>
    </lineage>
</organism>